<dbReference type="GO" id="GO:0061603">
    <property type="term" value="F:molybdenum cofactor guanylyltransferase activity"/>
    <property type="evidence" value="ECO:0007669"/>
    <property type="project" value="UniProtKB-EC"/>
</dbReference>
<keyword evidence="3 8" id="KW-0479">Metal-binding</keyword>
<dbReference type="Proteomes" id="UP001231362">
    <property type="component" value="Unassembled WGS sequence"/>
</dbReference>
<evidence type="ECO:0000256" key="5">
    <source>
        <dbReference type="ARBA" id="ARBA00022842"/>
    </source>
</evidence>
<proteinExistence type="inferred from homology"/>
<feature type="domain" description="MobA-like NTP transferase" evidence="10">
    <location>
        <begin position="5"/>
        <end position="148"/>
    </location>
</feature>
<protein>
    <recommendedName>
        <fullName evidence="8">Probable molybdenum cofactor guanylyltransferase</fullName>
        <shortName evidence="8">MoCo guanylyltransferase</shortName>
        <ecNumber evidence="8">2.7.7.77</ecNumber>
    </recommendedName>
    <alternativeName>
        <fullName evidence="8">GTP:molybdopterin guanylyltransferase</fullName>
    </alternativeName>
    <alternativeName>
        <fullName evidence="8">Mo-MPT guanylyltransferase</fullName>
    </alternativeName>
    <alternativeName>
        <fullName evidence="8">Molybdopterin guanylyltransferase</fullName>
    </alternativeName>
    <alternativeName>
        <fullName evidence="8">Molybdopterin-guanine dinucleotide synthase</fullName>
        <shortName evidence="8">MGD synthase</shortName>
    </alternativeName>
</protein>
<feature type="compositionally biased region" description="Polar residues" evidence="9">
    <location>
        <begin position="192"/>
        <end position="203"/>
    </location>
</feature>
<keyword evidence="6 8" id="KW-0342">GTP-binding</keyword>
<comment type="subcellular location">
    <subcellularLocation>
        <location evidence="8">Cytoplasm</location>
    </subcellularLocation>
</comment>
<feature type="binding site" evidence="8">
    <location>
        <position position="94"/>
    </location>
    <ligand>
        <name>Mg(2+)</name>
        <dbReference type="ChEBI" id="CHEBI:18420"/>
    </ligand>
</feature>
<sequence length="211" mass="23915">MEATGIILAGGKSSRMGTNKALLKINGKTVIENVVEELRSIVNNILIVTNSFEEYEFLRLPMVEDRWKGMGPLAGIHAGLNTSKTERNLLVACDMPFISSQLGGVLLRELSEYQAVVPEINGQLHPLFAAYRKEVSVEIEKSLDQNQLRIRGIFQNIHVKIMDNMEICRKGIFLRESDLFNMNHPEEYEQAKNMSRHTLSINEQVKGRDET</sequence>
<dbReference type="EMBL" id="JAUSTU010000002">
    <property type="protein sequence ID" value="MDQ0154369.1"/>
    <property type="molecule type" value="Genomic_DNA"/>
</dbReference>
<comment type="similarity">
    <text evidence="8">Belongs to the MobA family.</text>
</comment>
<evidence type="ECO:0000256" key="9">
    <source>
        <dbReference type="SAM" id="MobiDB-lite"/>
    </source>
</evidence>
<dbReference type="EC" id="2.7.7.77" evidence="8"/>
<evidence type="ECO:0000256" key="3">
    <source>
        <dbReference type="ARBA" id="ARBA00022723"/>
    </source>
</evidence>
<dbReference type="HAMAP" id="MF_00316">
    <property type="entry name" value="MobA"/>
    <property type="match status" value="1"/>
</dbReference>
<evidence type="ECO:0000256" key="6">
    <source>
        <dbReference type="ARBA" id="ARBA00023134"/>
    </source>
</evidence>
<gene>
    <name evidence="8" type="primary">mobA</name>
    <name evidence="11" type="ORF">J2S07_000673</name>
</gene>
<feature type="binding site" evidence="8">
    <location>
        <position position="20"/>
    </location>
    <ligand>
        <name>GTP</name>
        <dbReference type="ChEBI" id="CHEBI:37565"/>
    </ligand>
</feature>
<dbReference type="PANTHER" id="PTHR19136:SF81">
    <property type="entry name" value="MOLYBDENUM COFACTOR GUANYLYLTRANSFERASE"/>
    <property type="match status" value="1"/>
</dbReference>
<evidence type="ECO:0000259" key="10">
    <source>
        <dbReference type="Pfam" id="PF12804"/>
    </source>
</evidence>
<comment type="domain">
    <text evidence="8">The N-terminal domain determines nucleotide recognition and specific binding, while the C-terminal domain determines the specific binding to the target protein.</text>
</comment>
<comment type="caution">
    <text evidence="8">Lacks conserved residue(s) required for the propagation of feature annotation.</text>
</comment>
<feature type="region of interest" description="Disordered" evidence="9">
    <location>
        <begin position="191"/>
        <end position="211"/>
    </location>
</feature>
<dbReference type="Pfam" id="PF12804">
    <property type="entry name" value="NTP_transf_3"/>
    <property type="match status" value="1"/>
</dbReference>
<keyword evidence="12" id="KW-1185">Reference proteome</keyword>
<keyword evidence="1 8" id="KW-0963">Cytoplasm</keyword>
<evidence type="ECO:0000256" key="2">
    <source>
        <dbReference type="ARBA" id="ARBA00022679"/>
    </source>
</evidence>
<evidence type="ECO:0000256" key="1">
    <source>
        <dbReference type="ARBA" id="ARBA00022490"/>
    </source>
</evidence>
<comment type="function">
    <text evidence="8">Transfers a GMP moiety from GTP to Mo-molybdopterin (Mo-MPT) cofactor (Moco or molybdenum cofactor) to form Mo-molybdopterin guanine dinucleotide (Mo-MGD) cofactor.</text>
</comment>
<feature type="binding site" evidence="8">
    <location>
        <begin position="8"/>
        <end position="10"/>
    </location>
    <ligand>
        <name>GTP</name>
        <dbReference type="ChEBI" id="CHEBI:37565"/>
    </ligand>
</feature>
<dbReference type="InterPro" id="IPR025877">
    <property type="entry name" value="MobA-like_NTP_Trfase"/>
</dbReference>
<feature type="binding site" evidence="8">
    <location>
        <position position="65"/>
    </location>
    <ligand>
        <name>GTP</name>
        <dbReference type="ChEBI" id="CHEBI:37565"/>
    </ligand>
</feature>
<evidence type="ECO:0000256" key="4">
    <source>
        <dbReference type="ARBA" id="ARBA00022741"/>
    </source>
</evidence>
<reference evidence="11 12" key="1">
    <citation type="submission" date="2023-07" db="EMBL/GenBank/DDBJ databases">
        <title>Genomic Encyclopedia of Type Strains, Phase IV (KMG-IV): sequencing the most valuable type-strain genomes for metagenomic binning, comparative biology and taxonomic classification.</title>
        <authorList>
            <person name="Goeker M."/>
        </authorList>
    </citation>
    <scope>NUCLEOTIDE SEQUENCE [LARGE SCALE GENOMIC DNA]</scope>
    <source>
        <strain evidence="11 12">DSM 23948</strain>
    </source>
</reference>
<dbReference type="CDD" id="cd02503">
    <property type="entry name" value="MobA"/>
    <property type="match status" value="1"/>
</dbReference>
<accession>A0ABT9V099</accession>
<keyword evidence="5 8" id="KW-0460">Magnesium</keyword>
<comment type="cofactor">
    <cofactor evidence="8">
        <name>Mg(2+)</name>
        <dbReference type="ChEBI" id="CHEBI:18420"/>
    </cofactor>
</comment>
<comment type="caution">
    <text evidence="11">The sequence shown here is derived from an EMBL/GenBank/DDBJ whole genome shotgun (WGS) entry which is preliminary data.</text>
</comment>
<evidence type="ECO:0000313" key="12">
    <source>
        <dbReference type="Proteomes" id="UP001231362"/>
    </source>
</evidence>
<dbReference type="SUPFAM" id="SSF53448">
    <property type="entry name" value="Nucleotide-diphospho-sugar transferases"/>
    <property type="match status" value="1"/>
</dbReference>
<comment type="catalytic activity">
    <reaction evidence="8">
        <text>Mo-molybdopterin + GTP + H(+) = Mo-molybdopterin guanine dinucleotide + diphosphate</text>
        <dbReference type="Rhea" id="RHEA:34243"/>
        <dbReference type="ChEBI" id="CHEBI:15378"/>
        <dbReference type="ChEBI" id="CHEBI:33019"/>
        <dbReference type="ChEBI" id="CHEBI:37565"/>
        <dbReference type="ChEBI" id="CHEBI:71302"/>
        <dbReference type="ChEBI" id="CHEBI:71310"/>
        <dbReference type="EC" id="2.7.7.77"/>
    </reaction>
</comment>
<name>A0ABT9V099_9BACL</name>
<keyword evidence="4 8" id="KW-0547">Nucleotide-binding</keyword>
<feature type="binding site" evidence="8">
    <location>
        <position position="94"/>
    </location>
    <ligand>
        <name>GTP</name>
        <dbReference type="ChEBI" id="CHEBI:37565"/>
    </ligand>
</feature>
<organism evidence="11 12">
    <name type="scientific">Anoxybacillus andreesenii</name>
    <dbReference type="NCBI Taxonomy" id="1325932"/>
    <lineage>
        <taxon>Bacteria</taxon>
        <taxon>Bacillati</taxon>
        <taxon>Bacillota</taxon>
        <taxon>Bacilli</taxon>
        <taxon>Bacillales</taxon>
        <taxon>Anoxybacillaceae</taxon>
        <taxon>Anoxybacillus</taxon>
    </lineage>
</organism>
<evidence type="ECO:0000256" key="7">
    <source>
        <dbReference type="ARBA" id="ARBA00023150"/>
    </source>
</evidence>
<evidence type="ECO:0000256" key="8">
    <source>
        <dbReference type="HAMAP-Rule" id="MF_00316"/>
    </source>
</evidence>
<dbReference type="InterPro" id="IPR013482">
    <property type="entry name" value="Molybde_CF_guanTrfase"/>
</dbReference>
<dbReference type="RefSeq" id="WP_307148977.1">
    <property type="nucleotide sequence ID" value="NZ_JAUSTU010000002.1"/>
</dbReference>
<dbReference type="InterPro" id="IPR029044">
    <property type="entry name" value="Nucleotide-diphossugar_trans"/>
</dbReference>
<keyword evidence="11" id="KW-0548">Nucleotidyltransferase</keyword>
<dbReference type="Gene3D" id="3.90.550.10">
    <property type="entry name" value="Spore Coat Polysaccharide Biosynthesis Protein SpsA, Chain A"/>
    <property type="match status" value="1"/>
</dbReference>
<keyword evidence="7 8" id="KW-0501">Molybdenum cofactor biosynthesis</keyword>
<dbReference type="PANTHER" id="PTHR19136">
    <property type="entry name" value="MOLYBDENUM COFACTOR GUANYLYLTRANSFERASE"/>
    <property type="match status" value="1"/>
</dbReference>
<keyword evidence="2 8" id="KW-0808">Transferase</keyword>
<evidence type="ECO:0000313" key="11">
    <source>
        <dbReference type="EMBL" id="MDQ0154369.1"/>
    </source>
</evidence>